<protein>
    <submittedName>
        <fullName evidence="2">Uncharacterized protein</fullName>
    </submittedName>
</protein>
<name>A0ABW4KLQ5_9BURK</name>
<evidence type="ECO:0000313" key="3">
    <source>
        <dbReference type="Proteomes" id="UP001597304"/>
    </source>
</evidence>
<feature type="chain" id="PRO_5046715353" evidence="1">
    <location>
        <begin position="21"/>
        <end position="344"/>
    </location>
</feature>
<feature type="signal peptide" evidence="1">
    <location>
        <begin position="1"/>
        <end position="20"/>
    </location>
</feature>
<dbReference type="RefSeq" id="WP_147914187.1">
    <property type="nucleotide sequence ID" value="NZ_JBHUEJ010000002.1"/>
</dbReference>
<dbReference type="EMBL" id="JBHUEJ010000002">
    <property type="protein sequence ID" value="MFD1709067.1"/>
    <property type="molecule type" value="Genomic_DNA"/>
</dbReference>
<keyword evidence="3" id="KW-1185">Reference proteome</keyword>
<dbReference type="Proteomes" id="UP001597304">
    <property type="component" value="Unassembled WGS sequence"/>
</dbReference>
<organism evidence="2 3">
    <name type="scientific">Ottowia flava</name>
    <dbReference type="NCBI Taxonomy" id="2675430"/>
    <lineage>
        <taxon>Bacteria</taxon>
        <taxon>Pseudomonadati</taxon>
        <taxon>Pseudomonadota</taxon>
        <taxon>Betaproteobacteria</taxon>
        <taxon>Burkholderiales</taxon>
        <taxon>Comamonadaceae</taxon>
        <taxon>Ottowia</taxon>
    </lineage>
</organism>
<keyword evidence="1" id="KW-0732">Signal</keyword>
<comment type="caution">
    <text evidence="2">The sequence shown here is derived from an EMBL/GenBank/DDBJ whole genome shotgun (WGS) entry which is preliminary data.</text>
</comment>
<evidence type="ECO:0000256" key="1">
    <source>
        <dbReference type="SAM" id="SignalP"/>
    </source>
</evidence>
<proteinExistence type="predicted"/>
<evidence type="ECO:0000313" key="2">
    <source>
        <dbReference type="EMBL" id="MFD1709067.1"/>
    </source>
</evidence>
<accession>A0ABW4KLQ5</accession>
<reference evidence="3" key="1">
    <citation type="journal article" date="2019" name="Int. J. Syst. Evol. Microbiol.">
        <title>The Global Catalogue of Microorganisms (GCM) 10K type strain sequencing project: providing services to taxonomists for standard genome sequencing and annotation.</title>
        <authorList>
            <consortium name="The Broad Institute Genomics Platform"/>
            <consortium name="The Broad Institute Genome Sequencing Center for Infectious Disease"/>
            <person name="Wu L."/>
            <person name="Ma J."/>
        </authorList>
    </citation>
    <scope>NUCLEOTIDE SEQUENCE [LARGE SCALE GENOMIC DNA]</scope>
    <source>
        <strain evidence="3">LMG 29247</strain>
    </source>
</reference>
<sequence>MRKSLIAALSSALAITGAFAQQSGGKQSRARSTASPVGQKIAPMAPSPFKPAGFVAGTPLPSYLSNDPVKVYGWLSDLIREVPGKPDKFSTTDDRNTYVAAVAQKIQSVGPIAMPGSCRNHYKSDEQKYLVTAIAVSVKDYSAVQTINAATHDLRVISLQTVNKRTETYTGQNAYGAETQVSKITSDPYSIAIPKTSIAPIYKSGVLSSELRYSSYGKDFGHISVGFPMPSNEARANDSDIQCMYVVTFAAPTLFEYTDRTSPTRDLPFETIQNFHAMYGSLNQFFVFNKTTGQIYAQAFGEGGAIQDTAKVTPTNSYCAEDVIERVRSTSASEEEVARFCGRR</sequence>
<gene>
    <name evidence="2" type="ORF">ACFSF0_00450</name>
</gene>